<dbReference type="EMBL" id="NAJN01003899">
    <property type="protein sequence ID" value="TKA33821.1"/>
    <property type="molecule type" value="Genomic_DNA"/>
</dbReference>
<reference evidence="1 2" key="1">
    <citation type="submission" date="2017-03" db="EMBL/GenBank/DDBJ databases">
        <title>Genomes of endolithic fungi from Antarctica.</title>
        <authorList>
            <person name="Coleine C."/>
            <person name="Masonjones S."/>
            <person name="Stajich J.E."/>
        </authorList>
    </citation>
    <scope>NUCLEOTIDE SEQUENCE [LARGE SCALE GENOMIC DNA]</scope>
    <source>
        <strain evidence="1 2">CCFEE 5187</strain>
    </source>
</reference>
<sequence>MANDLLSERGGKPTGKNWATNFIKRTPELKTRWTRPYDRQRALTEDSKVISPWFTLVQSFKEKYGIQDEDMYNFDSVVNSSERRAGKRKRVQPGNREWVTVIQGINAAGWAIPPFIIFAGKVLIDSWYKEGMLPRNWVLEVSPNGWTSNELAIA</sequence>
<evidence type="ECO:0000313" key="1">
    <source>
        <dbReference type="EMBL" id="TKA33821.1"/>
    </source>
</evidence>
<dbReference type="STRING" id="331657.A0A4U0UE58"/>
<organism evidence="1 2">
    <name type="scientific">Cryomyces minteri</name>
    <dbReference type="NCBI Taxonomy" id="331657"/>
    <lineage>
        <taxon>Eukaryota</taxon>
        <taxon>Fungi</taxon>
        <taxon>Dikarya</taxon>
        <taxon>Ascomycota</taxon>
        <taxon>Pezizomycotina</taxon>
        <taxon>Dothideomycetes</taxon>
        <taxon>Dothideomycetes incertae sedis</taxon>
        <taxon>Cryomyces</taxon>
    </lineage>
</organism>
<accession>A0A4U0UE58</accession>
<name>A0A4U0UE58_9PEZI</name>
<protein>
    <recommendedName>
        <fullName evidence="3">DDE-1 domain-containing protein</fullName>
    </recommendedName>
</protein>
<dbReference type="Proteomes" id="UP000308768">
    <property type="component" value="Unassembled WGS sequence"/>
</dbReference>
<dbReference type="OrthoDB" id="3762113at2759"/>
<proteinExistence type="predicted"/>
<gene>
    <name evidence="1" type="ORF">B0A49_13677</name>
</gene>
<feature type="non-terminal residue" evidence="1">
    <location>
        <position position="154"/>
    </location>
</feature>
<evidence type="ECO:0000313" key="2">
    <source>
        <dbReference type="Proteomes" id="UP000308768"/>
    </source>
</evidence>
<comment type="caution">
    <text evidence="1">The sequence shown here is derived from an EMBL/GenBank/DDBJ whole genome shotgun (WGS) entry which is preliminary data.</text>
</comment>
<keyword evidence="2" id="KW-1185">Reference proteome</keyword>
<evidence type="ECO:0008006" key="3">
    <source>
        <dbReference type="Google" id="ProtNLM"/>
    </source>
</evidence>
<dbReference type="AlphaFoldDB" id="A0A4U0UE58"/>